<evidence type="ECO:0000313" key="7">
    <source>
        <dbReference type="EMBL" id="CAI8000760.1"/>
    </source>
</evidence>
<keyword evidence="8" id="KW-1185">Reference proteome</keyword>
<sequence>MADEASHQLARQVVAKLCQPLGWQGMQNGACDVLADLLKRYVITLGRTTAAYVTNANRTDATLDDVAFAFEDLGISMDDLFVYSRLVDSAPLPALPHYPLPRHSAHIYSPPSAPPTTSKPRPLLSEEEEEGEGERGDIIPPYFPPLPSKKMEDDDGKVYEIDPLNKGHFSIRDTWFCPIYNFVQCTSN</sequence>
<evidence type="ECO:0000256" key="5">
    <source>
        <dbReference type="SAM" id="MobiDB-lite"/>
    </source>
</evidence>
<dbReference type="Gene3D" id="1.10.20.10">
    <property type="entry name" value="Histone, subunit A"/>
    <property type="match status" value="1"/>
</dbReference>
<organism evidence="7 8">
    <name type="scientific">Geodia barretti</name>
    <name type="common">Barrett's horny sponge</name>
    <dbReference type="NCBI Taxonomy" id="519541"/>
    <lineage>
        <taxon>Eukaryota</taxon>
        <taxon>Metazoa</taxon>
        <taxon>Porifera</taxon>
        <taxon>Demospongiae</taxon>
        <taxon>Heteroscleromorpha</taxon>
        <taxon>Tetractinellida</taxon>
        <taxon>Astrophorina</taxon>
        <taxon>Geodiidae</taxon>
        <taxon>Geodia</taxon>
    </lineage>
</organism>
<keyword evidence="3" id="KW-0804">Transcription</keyword>
<dbReference type="Pfam" id="PF07524">
    <property type="entry name" value="Bromo_TP"/>
    <property type="match status" value="1"/>
</dbReference>
<dbReference type="GO" id="GO:0045944">
    <property type="term" value="P:positive regulation of transcription by RNA polymerase II"/>
    <property type="evidence" value="ECO:0007669"/>
    <property type="project" value="TreeGrafter"/>
</dbReference>
<dbReference type="InterPro" id="IPR006565">
    <property type="entry name" value="BTP"/>
</dbReference>
<evidence type="ECO:0000313" key="8">
    <source>
        <dbReference type="Proteomes" id="UP001174909"/>
    </source>
</evidence>
<name>A0AA35W066_GEOBA</name>
<dbReference type="SMART" id="SM00576">
    <property type="entry name" value="BTP"/>
    <property type="match status" value="1"/>
</dbReference>
<feature type="domain" description="Bromodomain associated" evidence="6">
    <location>
        <begin position="3"/>
        <end position="79"/>
    </location>
</feature>
<dbReference type="EMBL" id="CASHTH010000417">
    <property type="protein sequence ID" value="CAI8000760.1"/>
    <property type="molecule type" value="Genomic_DNA"/>
</dbReference>
<accession>A0AA35W066</accession>
<dbReference type="PANTHER" id="PTHR46452:SF1">
    <property type="entry name" value="TRANSCRIPTION INITIATION FACTOR TFIID SUBUNIT 3"/>
    <property type="match status" value="1"/>
</dbReference>
<comment type="caution">
    <text evidence="7">The sequence shown here is derived from an EMBL/GenBank/DDBJ whole genome shotgun (WGS) entry which is preliminary data.</text>
</comment>
<keyword evidence="2" id="KW-0805">Transcription regulation</keyword>
<evidence type="ECO:0000256" key="4">
    <source>
        <dbReference type="ARBA" id="ARBA00023242"/>
    </source>
</evidence>
<dbReference type="GO" id="GO:0002039">
    <property type="term" value="F:p53 binding"/>
    <property type="evidence" value="ECO:0007669"/>
    <property type="project" value="TreeGrafter"/>
</dbReference>
<dbReference type="PANTHER" id="PTHR46452">
    <property type="entry name" value="TRANSCRIPTION INITIATION FACTOR TFIID SUBUNIT 3"/>
    <property type="match status" value="1"/>
</dbReference>
<comment type="subcellular location">
    <subcellularLocation>
        <location evidence="1">Nucleus</location>
    </subcellularLocation>
</comment>
<dbReference type="GO" id="GO:0046982">
    <property type="term" value="F:protein heterodimerization activity"/>
    <property type="evidence" value="ECO:0007669"/>
    <property type="project" value="InterPro"/>
</dbReference>
<evidence type="ECO:0000259" key="6">
    <source>
        <dbReference type="SMART" id="SM00576"/>
    </source>
</evidence>
<dbReference type="AlphaFoldDB" id="A0AA35W066"/>
<evidence type="ECO:0000256" key="1">
    <source>
        <dbReference type="ARBA" id="ARBA00004123"/>
    </source>
</evidence>
<evidence type="ECO:0000256" key="3">
    <source>
        <dbReference type="ARBA" id="ARBA00023163"/>
    </source>
</evidence>
<gene>
    <name evidence="7" type="ORF">GBAR_LOCUS3018</name>
</gene>
<protein>
    <submittedName>
        <fullName evidence="7">Transcription initiation factor TFIID subunit 3</fullName>
    </submittedName>
</protein>
<dbReference type="GO" id="GO:0005669">
    <property type="term" value="C:transcription factor TFIID complex"/>
    <property type="evidence" value="ECO:0007669"/>
    <property type="project" value="TreeGrafter"/>
</dbReference>
<dbReference type="Proteomes" id="UP001174909">
    <property type="component" value="Unassembled WGS sequence"/>
</dbReference>
<reference evidence="7" key="1">
    <citation type="submission" date="2023-03" db="EMBL/GenBank/DDBJ databases">
        <authorList>
            <person name="Steffen K."/>
            <person name="Cardenas P."/>
        </authorList>
    </citation>
    <scope>NUCLEOTIDE SEQUENCE</scope>
</reference>
<dbReference type="SUPFAM" id="SSF47113">
    <property type="entry name" value="Histone-fold"/>
    <property type="match status" value="1"/>
</dbReference>
<evidence type="ECO:0000256" key="2">
    <source>
        <dbReference type="ARBA" id="ARBA00023015"/>
    </source>
</evidence>
<proteinExistence type="predicted"/>
<dbReference type="InterPro" id="IPR009072">
    <property type="entry name" value="Histone-fold"/>
</dbReference>
<keyword evidence="4" id="KW-0539">Nucleus</keyword>
<feature type="region of interest" description="Disordered" evidence="5">
    <location>
        <begin position="106"/>
        <end position="154"/>
    </location>
</feature>